<organism evidence="2">
    <name type="scientific">Lygus hesperus</name>
    <name type="common">Western plant bug</name>
    <dbReference type="NCBI Taxonomy" id="30085"/>
    <lineage>
        <taxon>Eukaryota</taxon>
        <taxon>Metazoa</taxon>
        <taxon>Ecdysozoa</taxon>
        <taxon>Arthropoda</taxon>
        <taxon>Hexapoda</taxon>
        <taxon>Insecta</taxon>
        <taxon>Pterygota</taxon>
        <taxon>Neoptera</taxon>
        <taxon>Paraneoptera</taxon>
        <taxon>Hemiptera</taxon>
        <taxon>Heteroptera</taxon>
        <taxon>Panheteroptera</taxon>
        <taxon>Cimicomorpha</taxon>
        <taxon>Miridae</taxon>
        <taxon>Mirini</taxon>
        <taxon>Lygus</taxon>
    </lineage>
</organism>
<dbReference type="Gene3D" id="3.90.226.10">
    <property type="entry name" value="2-enoyl-CoA Hydratase, Chain A, domain 1"/>
    <property type="match status" value="1"/>
</dbReference>
<evidence type="ECO:0000313" key="3">
    <source>
        <dbReference type="EMBL" id="JAG31471.1"/>
    </source>
</evidence>
<dbReference type="EMBL" id="GBHO01012133">
    <property type="protein sequence ID" value="JAG31471.1"/>
    <property type="molecule type" value="Transcribed_RNA"/>
</dbReference>
<accession>A0A0A9YH24</accession>
<dbReference type="Pfam" id="PF00378">
    <property type="entry name" value="ECH_1"/>
    <property type="match status" value="1"/>
</dbReference>
<dbReference type="SUPFAM" id="SSF52096">
    <property type="entry name" value="ClpP/crotonase"/>
    <property type="match status" value="1"/>
</dbReference>
<protein>
    <submittedName>
        <fullName evidence="2">Delta(3,5)-Delta(2,4)-dienoyl-CoA isomerase, mitochondrial</fullName>
    </submittedName>
</protein>
<dbReference type="InterPro" id="IPR029045">
    <property type="entry name" value="ClpP/crotonase-like_dom_sf"/>
</dbReference>
<gene>
    <name evidence="2" type="primary">Ech1_10</name>
    <name evidence="3" type="synonym">Ech1_11</name>
    <name evidence="3" type="ORF">CM83_8904</name>
    <name evidence="2" type="ORF">CM83_8907</name>
</gene>
<dbReference type="GO" id="GO:0016853">
    <property type="term" value="F:isomerase activity"/>
    <property type="evidence" value="ECO:0007669"/>
    <property type="project" value="UniProtKB-KW"/>
</dbReference>
<evidence type="ECO:0000256" key="1">
    <source>
        <dbReference type="ARBA" id="ARBA00005254"/>
    </source>
</evidence>
<sequence length="100" mass="11155">MRQMGDSNMDQSIKDAENLYTVLELLYSCPIPLIARINGPAYGGGIGIIAACDIAFATTCTKFQFSEVRPTIQVTYVYVCVHLYTNTNICVHILHTNRHD</sequence>
<dbReference type="PANTHER" id="PTHR42964:SF1">
    <property type="entry name" value="POLYKETIDE BIOSYNTHESIS ENOYL-COA HYDRATASE PKSH-RELATED"/>
    <property type="match status" value="1"/>
</dbReference>
<dbReference type="PANTHER" id="PTHR42964">
    <property type="entry name" value="ENOYL-COA HYDRATASE"/>
    <property type="match status" value="1"/>
</dbReference>
<reference evidence="2" key="1">
    <citation type="journal article" date="2014" name="PLoS ONE">
        <title>Transcriptome-Based Identification of ABC Transporters in the Western Tarnished Plant Bug Lygus hesperus.</title>
        <authorList>
            <person name="Hull J.J."/>
            <person name="Chaney K."/>
            <person name="Geib S.M."/>
            <person name="Fabrick J.A."/>
            <person name="Brent C.S."/>
            <person name="Walsh D."/>
            <person name="Lavine L.C."/>
        </authorList>
    </citation>
    <scope>NUCLEOTIDE SEQUENCE</scope>
</reference>
<dbReference type="CDD" id="cd06558">
    <property type="entry name" value="crotonase-like"/>
    <property type="match status" value="1"/>
</dbReference>
<reference evidence="2" key="2">
    <citation type="submission" date="2014-07" db="EMBL/GenBank/DDBJ databases">
        <authorList>
            <person name="Hull J."/>
        </authorList>
    </citation>
    <scope>NUCLEOTIDE SEQUENCE</scope>
</reference>
<name>A0A0A9YH24_LYGHE</name>
<keyword evidence="2" id="KW-0413">Isomerase</keyword>
<dbReference type="InterPro" id="IPR051683">
    <property type="entry name" value="Enoyl-CoA_Hydratase/Isomerase"/>
</dbReference>
<comment type="similarity">
    <text evidence="1">Belongs to the enoyl-CoA hydratase/isomerase family.</text>
</comment>
<dbReference type="AlphaFoldDB" id="A0A0A9YH24"/>
<evidence type="ECO:0000313" key="2">
    <source>
        <dbReference type="EMBL" id="JAG31469.1"/>
    </source>
</evidence>
<proteinExistence type="inferred from homology"/>
<dbReference type="InterPro" id="IPR001753">
    <property type="entry name" value="Enoyl-CoA_hydra/iso"/>
</dbReference>
<dbReference type="EMBL" id="GBHO01012135">
    <property type="protein sequence ID" value="JAG31469.1"/>
    <property type="molecule type" value="Transcribed_RNA"/>
</dbReference>